<dbReference type="Pfam" id="PF07905">
    <property type="entry name" value="PucR"/>
    <property type="match status" value="1"/>
</dbReference>
<evidence type="ECO:0000256" key="1">
    <source>
        <dbReference type="SAM" id="MobiDB-lite"/>
    </source>
</evidence>
<dbReference type="InterPro" id="IPR042070">
    <property type="entry name" value="PucR_C-HTH_sf"/>
</dbReference>
<name>A0ABN3ARL4_9MICC</name>
<dbReference type="Pfam" id="PF13556">
    <property type="entry name" value="HTH_30"/>
    <property type="match status" value="1"/>
</dbReference>
<evidence type="ECO:0000259" key="3">
    <source>
        <dbReference type="Pfam" id="PF13556"/>
    </source>
</evidence>
<keyword evidence="5" id="KW-1185">Reference proteome</keyword>
<dbReference type="Gene3D" id="1.10.10.2840">
    <property type="entry name" value="PucR C-terminal helix-turn-helix domain"/>
    <property type="match status" value="1"/>
</dbReference>
<evidence type="ECO:0000313" key="4">
    <source>
        <dbReference type="EMBL" id="GAA2173892.1"/>
    </source>
</evidence>
<gene>
    <name evidence="4" type="ORF">GCM10009784_10010</name>
</gene>
<sequence>MSMTVAELLAEPHLGLTLIAGSEGLHQRITWAHTSDLPRLWEWVTGGEIIMTNGLSIPPDAAGQVGLAEALVTAGASALAIGEKMHAPELTAAFLEACDRLPLPVINVPYPLPFISIARSVAESSLLEESRKLRQTARIYDLLRLAGPLAHQWHALVQGVAAQLGSLIYVIDRRCFHPWHPGGELLPAELAARLEPLINMTPGAGRKFQWHRVEDRHVLLTDVPTHENALLIVLPQEDQHPDAVVLLHAASVLGLELSRTMLALEDQRRLGAEFLSQAFEDRYALSDLESRLARLDFSSGEFVLVSVSGLEEAHLTATHVGFWRHGIAHLSLRQFDTLHIVLPPDCGDELLWHVLPDQVTIGISRPATASQLQRALQESLWALGTAGASGQSLVRYASGPSWLGLTNMEEGQALVQRLLGPVLEYEQGKDADLLKTLETYLDQQRSWQKTAAALFTHRQTIIYRIRRIGELTGLDMAETSSLAQLWFALQIQQTMNPQDHAGPGQPRDAGATLKT</sequence>
<feature type="domain" description="PucR C-terminal helix-turn-helix" evidence="3">
    <location>
        <begin position="433"/>
        <end position="491"/>
    </location>
</feature>
<dbReference type="InterPro" id="IPR051448">
    <property type="entry name" value="CdaR-like_regulators"/>
</dbReference>
<protein>
    <submittedName>
        <fullName evidence="4">PucR family transcriptional regulator</fullName>
    </submittedName>
</protein>
<evidence type="ECO:0000313" key="5">
    <source>
        <dbReference type="Proteomes" id="UP001500974"/>
    </source>
</evidence>
<proteinExistence type="predicted"/>
<dbReference type="InterPro" id="IPR025736">
    <property type="entry name" value="PucR_C-HTH_dom"/>
</dbReference>
<comment type="caution">
    <text evidence="4">The sequence shown here is derived from an EMBL/GenBank/DDBJ whole genome shotgun (WGS) entry which is preliminary data.</text>
</comment>
<dbReference type="Proteomes" id="UP001500974">
    <property type="component" value="Unassembled WGS sequence"/>
</dbReference>
<organism evidence="4 5">
    <name type="scientific">Arthrobacter parietis</name>
    <dbReference type="NCBI Taxonomy" id="271434"/>
    <lineage>
        <taxon>Bacteria</taxon>
        <taxon>Bacillati</taxon>
        <taxon>Actinomycetota</taxon>
        <taxon>Actinomycetes</taxon>
        <taxon>Micrococcales</taxon>
        <taxon>Micrococcaceae</taxon>
        <taxon>Arthrobacter</taxon>
    </lineage>
</organism>
<dbReference type="EMBL" id="BAAAON010000001">
    <property type="protein sequence ID" value="GAA2173892.1"/>
    <property type="molecule type" value="Genomic_DNA"/>
</dbReference>
<dbReference type="RefSeq" id="WP_346027707.1">
    <property type="nucleotide sequence ID" value="NZ_BAAAON010000001.1"/>
</dbReference>
<feature type="domain" description="Purine catabolism PurC-like" evidence="2">
    <location>
        <begin position="7"/>
        <end position="123"/>
    </location>
</feature>
<accession>A0ABN3ARL4</accession>
<evidence type="ECO:0000259" key="2">
    <source>
        <dbReference type="Pfam" id="PF07905"/>
    </source>
</evidence>
<dbReference type="InterPro" id="IPR012914">
    <property type="entry name" value="PucR_dom"/>
</dbReference>
<reference evidence="4 5" key="1">
    <citation type="journal article" date="2019" name="Int. J. Syst. Evol. Microbiol.">
        <title>The Global Catalogue of Microorganisms (GCM) 10K type strain sequencing project: providing services to taxonomists for standard genome sequencing and annotation.</title>
        <authorList>
            <consortium name="The Broad Institute Genomics Platform"/>
            <consortium name="The Broad Institute Genome Sequencing Center for Infectious Disease"/>
            <person name="Wu L."/>
            <person name="Ma J."/>
        </authorList>
    </citation>
    <scope>NUCLEOTIDE SEQUENCE [LARGE SCALE GENOMIC DNA]</scope>
    <source>
        <strain evidence="4 5">JCM 14917</strain>
    </source>
</reference>
<dbReference type="PANTHER" id="PTHR33744">
    <property type="entry name" value="CARBOHYDRATE DIACID REGULATOR"/>
    <property type="match status" value="1"/>
</dbReference>
<feature type="region of interest" description="Disordered" evidence="1">
    <location>
        <begin position="496"/>
        <end position="515"/>
    </location>
</feature>
<dbReference type="PANTHER" id="PTHR33744:SF1">
    <property type="entry name" value="DNA-BINDING TRANSCRIPTIONAL ACTIVATOR ADER"/>
    <property type="match status" value="1"/>
</dbReference>